<evidence type="ECO:0000256" key="2">
    <source>
        <dbReference type="ARBA" id="ARBA00022553"/>
    </source>
</evidence>
<keyword evidence="2" id="KW-0597">Phosphoprotein</keyword>
<dbReference type="InterPro" id="IPR016698">
    <property type="entry name" value="Numb/numb-like"/>
</dbReference>
<dbReference type="EMBL" id="GBBI01003327">
    <property type="protein sequence ID" value="JAC15385.1"/>
    <property type="molecule type" value="mRNA"/>
</dbReference>
<feature type="region of interest" description="Disordered" evidence="3">
    <location>
        <begin position="239"/>
        <end position="262"/>
    </location>
</feature>
<feature type="region of interest" description="Disordered" evidence="3">
    <location>
        <begin position="447"/>
        <end position="469"/>
    </location>
</feature>
<dbReference type="SUPFAM" id="SSF50729">
    <property type="entry name" value="PH domain-like"/>
    <property type="match status" value="1"/>
</dbReference>
<dbReference type="InterPro" id="IPR006020">
    <property type="entry name" value="PTB/PI_dom"/>
</dbReference>
<feature type="region of interest" description="Disordered" evidence="3">
    <location>
        <begin position="1"/>
        <end position="41"/>
    </location>
</feature>
<dbReference type="Pfam" id="PF00640">
    <property type="entry name" value="PID"/>
    <property type="match status" value="1"/>
</dbReference>
<evidence type="ECO:0000313" key="5">
    <source>
        <dbReference type="EMBL" id="JAC15385.1"/>
    </source>
</evidence>
<feature type="compositionally biased region" description="Polar residues" evidence="3">
    <location>
        <begin position="335"/>
        <end position="344"/>
    </location>
</feature>
<dbReference type="PROSITE" id="PS01179">
    <property type="entry name" value="PID"/>
    <property type="match status" value="1"/>
</dbReference>
<accession>A0A023F1P4</accession>
<dbReference type="Gene3D" id="2.30.29.30">
    <property type="entry name" value="Pleckstrin-homology domain (PH domain)/Phosphotyrosine-binding domain (PTB)"/>
    <property type="match status" value="1"/>
</dbReference>
<protein>
    <submittedName>
        <fullName evidence="5">Putative adaptor protein numb</fullName>
    </submittedName>
</protein>
<organism evidence="5">
    <name type="scientific">Triatoma infestans</name>
    <name type="common">Assassin bug</name>
    <dbReference type="NCBI Taxonomy" id="30076"/>
    <lineage>
        <taxon>Eukaryota</taxon>
        <taxon>Metazoa</taxon>
        <taxon>Ecdysozoa</taxon>
        <taxon>Arthropoda</taxon>
        <taxon>Hexapoda</taxon>
        <taxon>Insecta</taxon>
        <taxon>Pterygota</taxon>
        <taxon>Neoptera</taxon>
        <taxon>Paraneoptera</taxon>
        <taxon>Hemiptera</taxon>
        <taxon>Heteroptera</taxon>
        <taxon>Panheteroptera</taxon>
        <taxon>Cimicomorpha</taxon>
        <taxon>Reduviidae</taxon>
        <taxon>Triatominae</taxon>
        <taxon>Triatoma</taxon>
    </lineage>
</organism>
<evidence type="ECO:0000256" key="1">
    <source>
        <dbReference type="ARBA" id="ARBA00022473"/>
    </source>
</evidence>
<keyword evidence="1" id="KW-0217">Developmental protein</keyword>
<sequence length="575" mass="62524">IMGTTTSTHEPLDHKTGPSPFKRHASCRGTKGERRGSPKRMDRLRRSFRDSFRRRKEHVPESSKPHLWQADEAAVRAGTCTFQVKYLGCVEVFESRGMQVCEEALKVLRNSRRRPVKAVLFVSGDGLRVVEDETKGLIVDQTIEKVSFCAPDRSHDKGFSYICRDGTTRRWMCHGFLALKESGERLSHAVGCAFAACLERKQRREKECGVTMSFDPASSTFTRQGSFRAQTITERLNDSNKNNITVPTTEAPAIPANKVGSGGGNVTTTVPSAASKPPVTTHAIERPHATVSMLVRQGSFRGFNHLNQASPFKRQLSLRISDLPSNQERARSLSLGGTENQTPTAPLIHLKTPVSPIPESSPLADKADPVSAMCQQLSQGLQLLTNADDILASSNNFANNNNPTGKQLFGTSSNDIITQDNSLSSEFMARIDAVSFNLSAGLASEPTVRTTTSTTGSGTTVLTPPATPPLTTIVATSSPPGELPRPDQWLGKVAAVAGQRRPPHLAHLRAQSLDTSTYRTDHLRTDPFESDWTTAHLGTGSGISAIDVPPAPRNTNPFLTNSNNTTPVKAFEVHM</sequence>
<dbReference type="CDD" id="cd01268">
    <property type="entry name" value="PTB_Numb"/>
    <property type="match status" value="1"/>
</dbReference>
<dbReference type="InterPro" id="IPR010449">
    <property type="entry name" value="Numb_domain"/>
</dbReference>
<feature type="region of interest" description="Disordered" evidence="3">
    <location>
        <begin position="332"/>
        <end position="366"/>
    </location>
</feature>
<evidence type="ECO:0000256" key="3">
    <source>
        <dbReference type="SAM" id="MobiDB-lite"/>
    </source>
</evidence>
<feature type="non-terminal residue" evidence="5">
    <location>
        <position position="1"/>
    </location>
</feature>
<feature type="compositionally biased region" description="Polar residues" evidence="3">
    <location>
        <begin position="239"/>
        <end position="248"/>
    </location>
</feature>
<dbReference type="PIRSF" id="PIRSF017607">
    <property type="entry name" value="Numb/numb-like"/>
    <property type="match status" value="1"/>
</dbReference>
<feature type="compositionally biased region" description="Basic and acidic residues" evidence="3">
    <location>
        <begin position="30"/>
        <end position="41"/>
    </location>
</feature>
<feature type="domain" description="PID" evidence="4">
    <location>
        <begin position="80"/>
        <end position="205"/>
    </location>
</feature>
<dbReference type="AlphaFoldDB" id="A0A023F1P4"/>
<name>A0A023F1P4_TRIIF</name>
<dbReference type="PANTHER" id="PTHR47368">
    <property type="entry name" value="NUMB"/>
    <property type="match status" value="1"/>
</dbReference>
<proteinExistence type="evidence at transcript level"/>
<dbReference type="Pfam" id="PF06311">
    <property type="entry name" value="NumbF"/>
    <property type="match status" value="1"/>
</dbReference>
<dbReference type="InterPro" id="IPR011993">
    <property type="entry name" value="PH-like_dom_sf"/>
</dbReference>
<evidence type="ECO:0000259" key="4">
    <source>
        <dbReference type="PROSITE" id="PS01179"/>
    </source>
</evidence>
<dbReference type="FunFam" id="2.30.29.30:FF:000031">
    <property type="entry name" value="protein numb isoform X1"/>
    <property type="match status" value="1"/>
</dbReference>
<dbReference type="PANTHER" id="PTHR47368:SF2">
    <property type="entry name" value="PID DOMAIN-CONTAINING PROTEIN"/>
    <property type="match status" value="1"/>
</dbReference>
<dbReference type="SMART" id="SM00462">
    <property type="entry name" value="PTB"/>
    <property type="match status" value="1"/>
</dbReference>
<reference evidence="5" key="1">
    <citation type="journal article" date="2014" name="PLoS Negl. Trop. Dis.">
        <title>An updated insight into the Sialotranscriptome of Triatoma infestans: developmental stage and geographic variations.</title>
        <authorList>
            <person name="Schwarz A."/>
            <person name="Medrano-Mercado N."/>
            <person name="Schaub G.A."/>
            <person name="Struchiner C.J."/>
            <person name="Bargues M.D."/>
            <person name="Levy M.Z."/>
            <person name="Ribeiro J.M."/>
        </authorList>
    </citation>
    <scope>NUCLEOTIDE SEQUENCE</scope>
    <source>
        <strain evidence="5">Chile</strain>
        <tissue evidence="5">Salivary glands</tissue>
    </source>
</reference>
<dbReference type="GO" id="GO:0005737">
    <property type="term" value="C:cytoplasm"/>
    <property type="evidence" value="ECO:0007669"/>
    <property type="project" value="TreeGrafter"/>
</dbReference>